<dbReference type="AlphaFoldDB" id="A0A0L0G2B3"/>
<feature type="signal peptide" evidence="5">
    <location>
        <begin position="1"/>
        <end position="24"/>
    </location>
</feature>
<feature type="domain" description="Sulfatase N-terminal" evidence="6">
    <location>
        <begin position="60"/>
        <end position="376"/>
    </location>
</feature>
<dbReference type="InterPro" id="IPR024607">
    <property type="entry name" value="Sulfatase_CS"/>
</dbReference>
<evidence type="ECO:0000256" key="5">
    <source>
        <dbReference type="SAM" id="SignalP"/>
    </source>
</evidence>
<dbReference type="SUPFAM" id="SSF53649">
    <property type="entry name" value="Alkaline phosphatase-like"/>
    <property type="match status" value="1"/>
</dbReference>
<evidence type="ECO:0000256" key="3">
    <source>
        <dbReference type="ARBA" id="ARBA00022801"/>
    </source>
</evidence>
<dbReference type="InterPro" id="IPR050738">
    <property type="entry name" value="Sulfatase"/>
</dbReference>
<dbReference type="STRING" id="667725.A0A0L0G2B3"/>
<dbReference type="Gene3D" id="3.40.720.10">
    <property type="entry name" value="Alkaline Phosphatase, subunit A"/>
    <property type="match status" value="1"/>
</dbReference>
<dbReference type="PROSITE" id="PS00149">
    <property type="entry name" value="SULFATASE_2"/>
    <property type="match status" value="1"/>
</dbReference>
<reference evidence="7 8" key="1">
    <citation type="submission" date="2011-02" db="EMBL/GenBank/DDBJ databases">
        <title>The Genome Sequence of Sphaeroforma arctica JP610.</title>
        <authorList>
            <consortium name="The Broad Institute Genome Sequencing Platform"/>
            <person name="Russ C."/>
            <person name="Cuomo C."/>
            <person name="Young S.K."/>
            <person name="Zeng Q."/>
            <person name="Gargeya S."/>
            <person name="Alvarado L."/>
            <person name="Berlin A."/>
            <person name="Chapman S.B."/>
            <person name="Chen Z."/>
            <person name="Freedman E."/>
            <person name="Gellesch M."/>
            <person name="Goldberg J."/>
            <person name="Griggs A."/>
            <person name="Gujja S."/>
            <person name="Heilman E."/>
            <person name="Heiman D."/>
            <person name="Howarth C."/>
            <person name="Mehta T."/>
            <person name="Neiman D."/>
            <person name="Pearson M."/>
            <person name="Roberts A."/>
            <person name="Saif S."/>
            <person name="Shea T."/>
            <person name="Shenoy N."/>
            <person name="Sisk P."/>
            <person name="Stolte C."/>
            <person name="Sykes S."/>
            <person name="White J."/>
            <person name="Yandava C."/>
            <person name="Burger G."/>
            <person name="Gray M.W."/>
            <person name="Holland P.W.H."/>
            <person name="King N."/>
            <person name="Lang F.B.F."/>
            <person name="Roger A.J."/>
            <person name="Ruiz-Trillo I."/>
            <person name="Haas B."/>
            <person name="Nusbaum C."/>
            <person name="Birren B."/>
        </authorList>
    </citation>
    <scope>NUCLEOTIDE SEQUENCE [LARGE SCALE GENOMIC DNA]</scope>
    <source>
        <strain evidence="7 8">JP610</strain>
    </source>
</reference>
<evidence type="ECO:0000256" key="1">
    <source>
        <dbReference type="ARBA" id="ARBA00008779"/>
    </source>
</evidence>
<evidence type="ECO:0000256" key="4">
    <source>
        <dbReference type="ARBA" id="ARBA00022837"/>
    </source>
</evidence>
<protein>
    <recommendedName>
        <fullName evidence="6">Sulfatase N-terminal domain-containing protein</fullName>
    </recommendedName>
</protein>
<dbReference type="Proteomes" id="UP000054560">
    <property type="component" value="Unassembled WGS sequence"/>
</dbReference>
<dbReference type="PANTHER" id="PTHR42693:SF53">
    <property type="entry name" value="ENDO-4-O-SULFATASE"/>
    <property type="match status" value="1"/>
</dbReference>
<evidence type="ECO:0000256" key="2">
    <source>
        <dbReference type="ARBA" id="ARBA00022723"/>
    </source>
</evidence>
<dbReference type="GO" id="GO:0046872">
    <property type="term" value="F:metal ion binding"/>
    <property type="evidence" value="ECO:0007669"/>
    <property type="project" value="UniProtKB-KW"/>
</dbReference>
<dbReference type="InterPro" id="IPR017850">
    <property type="entry name" value="Alkaline_phosphatase_core_sf"/>
</dbReference>
<keyword evidence="2" id="KW-0479">Metal-binding</keyword>
<evidence type="ECO:0000313" key="8">
    <source>
        <dbReference type="Proteomes" id="UP000054560"/>
    </source>
</evidence>
<dbReference type="EMBL" id="KQ241936">
    <property type="protein sequence ID" value="KNC82333.1"/>
    <property type="molecule type" value="Genomic_DNA"/>
</dbReference>
<evidence type="ECO:0000313" key="7">
    <source>
        <dbReference type="EMBL" id="KNC82333.1"/>
    </source>
</evidence>
<keyword evidence="8" id="KW-1185">Reference proteome</keyword>
<dbReference type="eggNOG" id="KOG3867">
    <property type="taxonomic scope" value="Eukaryota"/>
</dbReference>
<name>A0A0L0G2B3_9EUKA</name>
<keyword evidence="5" id="KW-0732">Signal</keyword>
<proteinExistence type="inferred from homology"/>
<dbReference type="RefSeq" id="XP_014156235.1">
    <property type="nucleotide sequence ID" value="XM_014300760.1"/>
</dbReference>
<keyword evidence="4" id="KW-0106">Calcium</keyword>
<sequence>MKKSIAHICLEMYLGLVSFAGVQGMSPNIIIVQPDDLPFFDAWTPPPNNPVDDATNSFPNGYALKNIERLRKQGLEMKQAYTVSPACGTSRFSTITGRYPSRSGYSRDINTGLDISKVTIPTTKLEDVVGHSDCTKDNMAVEFRSNGYRTGVVGKWHLSNIRNEAYSYPKFQTLVRECGFDFADALYMENLGSYSDGSFSHNMEWVTYKGIEFIEESIAEEKPFFLYFNPTVPHSSGNVKEALLDFKCTDTANGQLDTEPDIVGMTTAYGSCEAYRRTIFDRAGELESNAELGAIWVDDGIGALIRTLEDYDELNNTIFVFQMDHGIETKMALFENGNRIAQFVHYPDAFGTEGKTFEGLVQTIDLAPTLLDYAGIAAEYETDGESWIDAVLDETAESTWRDERCLLFEFQYDRSVRCGCEKLTTMDGAGSTTRRTGNRLGYPVADDTYYNLCDSVTGANPEGTDLSTSEPEQVARLADVLDCFLKKTSPSSEADYSTACTL</sequence>
<organism evidence="7 8">
    <name type="scientific">Sphaeroforma arctica JP610</name>
    <dbReference type="NCBI Taxonomy" id="667725"/>
    <lineage>
        <taxon>Eukaryota</taxon>
        <taxon>Ichthyosporea</taxon>
        <taxon>Ichthyophonida</taxon>
        <taxon>Sphaeroforma</taxon>
    </lineage>
</organism>
<comment type="similarity">
    <text evidence="1">Belongs to the sulfatase family.</text>
</comment>
<keyword evidence="3" id="KW-0378">Hydrolase</keyword>
<dbReference type="Pfam" id="PF00884">
    <property type="entry name" value="Sulfatase"/>
    <property type="match status" value="1"/>
</dbReference>
<dbReference type="OrthoDB" id="103349at2759"/>
<gene>
    <name evidence="7" type="ORF">SARC_05372</name>
</gene>
<feature type="chain" id="PRO_5005539177" description="Sulfatase N-terminal domain-containing protein" evidence="5">
    <location>
        <begin position="25"/>
        <end position="502"/>
    </location>
</feature>
<evidence type="ECO:0000259" key="6">
    <source>
        <dbReference type="Pfam" id="PF00884"/>
    </source>
</evidence>
<dbReference type="GeneID" id="25905876"/>
<dbReference type="PANTHER" id="PTHR42693">
    <property type="entry name" value="ARYLSULFATASE FAMILY MEMBER"/>
    <property type="match status" value="1"/>
</dbReference>
<dbReference type="GO" id="GO:0004065">
    <property type="term" value="F:arylsulfatase activity"/>
    <property type="evidence" value="ECO:0007669"/>
    <property type="project" value="TreeGrafter"/>
</dbReference>
<accession>A0A0L0G2B3</accession>
<dbReference type="InterPro" id="IPR000917">
    <property type="entry name" value="Sulfatase_N"/>
</dbReference>